<dbReference type="PANTHER" id="PTHR33337">
    <property type="entry name" value="GFA DOMAIN-CONTAINING PROTEIN"/>
    <property type="match status" value="1"/>
</dbReference>
<keyword evidence="3" id="KW-0862">Zinc</keyword>
<dbReference type="Gene3D" id="3.90.1590.10">
    <property type="entry name" value="glutathione-dependent formaldehyde- activating enzyme (gfa)"/>
    <property type="match status" value="1"/>
</dbReference>
<dbReference type="InterPro" id="IPR006913">
    <property type="entry name" value="CENP-V/GFA"/>
</dbReference>
<dbReference type="PROSITE" id="PS51891">
    <property type="entry name" value="CENP_V_GFA"/>
    <property type="match status" value="1"/>
</dbReference>
<gene>
    <name evidence="6" type="ORF">ACFSKQ_14980</name>
</gene>
<keyword evidence="2" id="KW-0479">Metal-binding</keyword>
<dbReference type="SUPFAM" id="SSF51316">
    <property type="entry name" value="Mss4-like"/>
    <property type="match status" value="1"/>
</dbReference>
<evidence type="ECO:0000256" key="3">
    <source>
        <dbReference type="ARBA" id="ARBA00022833"/>
    </source>
</evidence>
<reference evidence="7" key="1">
    <citation type="journal article" date="2019" name="Int. J. Syst. Evol. Microbiol.">
        <title>The Global Catalogue of Microorganisms (GCM) 10K type strain sequencing project: providing services to taxonomists for standard genome sequencing and annotation.</title>
        <authorList>
            <consortium name="The Broad Institute Genomics Platform"/>
            <consortium name="The Broad Institute Genome Sequencing Center for Infectious Disease"/>
            <person name="Wu L."/>
            <person name="Ma J."/>
        </authorList>
    </citation>
    <scope>NUCLEOTIDE SEQUENCE [LARGE SCALE GENOMIC DNA]</scope>
    <source>
        <strain evidence="7">ZS-35-S2</strain>
    </source>
</reference>
<dbReference type="PANTHER" id="PTHR33337:SF40">
    <property type="entry name" value="CENP-V_GFA DOMAIN-CONTAINING PROTEIN-RELATED"/>
    <property type="match status" value="1"/>
</dbReference>
<proteinExistence type="inferred from homology"/>
<dbReference type="Pfam" id="PF04828">
    <property type="entry name" value="GFA"/>
    <property type="match status" value="1"/>
</dbReference>
<comment type="similarity">
    <text evidence="1">Belongs to the Gfa family.</text>
</comment>
<dbReference type="EMBL" id="JBHUIJ010000022">
    <property type="protein sequence ID" value="MFD2238757.1"/>
    <property type="molecule type" value="Genomic_DNA"/>
</dbReference>
<dbReference type="Proteomes" id="UP001597371">
    <property type="component" value="Unassembled WGS sequence"/>
</dbReference>
<protein>
    <submittedName>
        <fullName evidence="6">GFA family protein</fullName>
    </submittedName>
</protein>
<accession>A0ABW5CRY2</accession>
<comment type="caution">
    <text evidence="6">The sequence shown here is derived from an EMBL/GenBank/DDBJ whole genome shotgun (WGS) entry which is preliminary data.</text>
</comment>
<evidence type="ECO:0000259" key="5">
    <source>
        <dbReference type="PROSITE" id="PS51891"/>
    </source>
</evidence>
<dbReference type="InterPro" id="IPR011057">
    <property type="entry name" value="Mss4-like_sf"/>
</dbReference>
<evidence type="ECO:0000256" key="2">
    <source>
        <dbReference type="ARBA" id="ARBA00022723"/>
    </source>
</evidence>
<evidence type="ECO:0000313" key="7">
    <source>
        <dbReference type="Proteomes" id="UP001597371"/>
    </source>
</evidence>
<name>A0ABW5CRY2_9HYPH</name>
<feature type="domain" description="CENP-V/GFA" evidence="5">
    <location>
        <begin position="3"/>
        <end position="122"/>
    </location>
</feature>
<evidence type="ECO:0000256" key="4">
    <source>
        <dbReference type="ARBA" id="ARBA00023239"/>
    </source>
</evidence>
<sequence length="134" mass="14954">MDIDGSCHCGAVRYRARIDPGKVTICHCTDCQKLTGSPYRVSTIAARSDIELMGEEPRTYVKHGDNGRPRHQLFCGRCGSPLFTHGEGEEAQEWGIRWGSISQRAELAPRDRIWCRSAPPWSGTIDTLPGRPED</sequence>
<organism evidence="6 7">
    <name type="scientific">Aureimonas populi</name>
    <dbReference type="NCBI Taxonomy" id="1701758"/>
    <lineage>
        <taxon>Bacteria</taxon>
        <taxon>Pseudomonadati</taxon>
        <taxon>Pseudomonadota</taxon>
        <taxon>Alphaproteobacteria</taxon>
        <taxon>Hyphomicrobiales</taxon>
        <taxon>Aurantimonadaceae</taxon>
        <taxon>Aureimonas</taxon>
    </lineage>
</organism>
<evidence type="ECO:0000313" key="6">
    <source>
        <dbReference type="EMBL" id="MFD2238757.1"/>
    </source>
</evidence>
<dbReference type="RefSeq" id="WP_209737225.1">
    <property type="nucleotide sequence ID" value="NZ_CP072611.1"/>
</dbReference>
<keyword evidence="4" id="KW-0456">Lyase</keyword>
<evidence type="ECO:0000256" key="1">
    <source>
        <dbReference type="ARBA" id="ARBA00005495"/>
    </source>
</evidence>
<keyword evidence="7" id="KW-1185">Reference proteome</keyword>